<name>A0A914YZD7_9BILA</name>
<dbReference type="PROSITE" id="PS50994">
    <property type="entry name" value="INTEGRASE"/>
    <property type="match status" value="1"/>
</dbReference>
<dbReference type="InterPro" id="IPR050951">
    <property type="entry name" value="Retrovirus_Pol_polyprotein"/>
</dbReference>
<dbReference type="InterPro" id="IPR001584">
    <property type="entry name" value="Integrase_cat-core"/>
</dbReference>
<proteinExistence type="predicted"/>
<dbReference type="Proteomes" id="UP000887577">
    <property type="component" value="Unplaced"/>
</dbReference>
<feature type="domain" description="Integrase catalytic" evidence="1">
    <location>
        <begin position="41"/>
        <end position="121"/>
    </location>
</feature>
<dbReference type="GO" id="GO:0015074">
    <property type="term" value="P:DNA integration"/>
    <property type="evidence" value="ECO:0007669"/>
    <property type="project" value="InterPro"/>
</dbReference>
<dbReference type="Pfam" id="PF00665">
    <property type="entry name" value="rve"/>
    <property type="match status" value="1"/>
</dbReference>
<organism evidence="2 3">
    <name type="scientific">Panagrolaimus superbus</name>
    <dbReference type="NCBI Taxonomy" id="310955"/>
    <lineage>
        <taxon>Eukaryota</taxon>
        <taxon>Metazoa</taxon>
        <taxon>Ecdysozoa</taxon>
        <taxon>Nematoda</taxon>
        <taxon>Chromadorea</taxon>
        <taxon>Rhabditida</taxon>
        <taxon>Tylenchina</taxon>
        <taxon>Panagrolaimomorpha</taxon>
        <taxon>Panagrolaimoidea</taxon>
        <taxon>Panagrolaimidae</taxon>
        <taxon>Panagrolaimus</taxon>
    </lineage>
</organism>
<dbReference type="InterPro" id="IPR012337">
    <property type="entry name" value="RNaseH-like_sf"/>
</dbReference>
<dbReference type="PANTHER" id="PTHR37984:SF13">
    <property type="entry name" value="RIBONUCLEASE H"/>
    <property type="match status" value="1"/>
</dbReference>
<sequence>MLRIARENFWYPGVSTDIINVSKSCEICHKHQGEQKERLHPWQEPDKFFDRVHIDYAGPFQGYMWLIVIDAKTNWLEVVKAKTPTTDATIAGLKSIFARFGLPKAIVSDNGTCFTSEKFKAPGLEFKCPCF</sequence>
<keyword evidence="2" id="KW-1185">Reference proteome</keyword>
<dbReference type="PANTHER" id="PTHR37984">
    <property type="entry name" value="PROTEIN CBG26694"/>
    <property type="match status" value="1"/>
</dbReference>
<evidence type="ECO:0000313" key="2">
    <source>
        <dbReference type="Proteomes" id="UP000887577"/>
    </source>
</evidence>
<dbReference type="InterPro" id="IPR036397">
    <property type="entry name" value="RNaseH_sf"/>
</dbReference>
<dbReference type="GO" id="GO:0003964">
    <property type="term" value="F:RNA-directed DNA polymerase activity"/>
    <property type="evidence" value="ECO:0007669"/>
    <property type="project" value="UniProtKB-EC"/>
</dbReference>
<dbReference type="AlphaFoldDB" id="A0A914YZD7"/>
<reference evidence="3" key="1">
    <citation type="submission" date="2022-11" db="UniProtKB">
        <authorList>
            <consortium name="WormBaseParasite"/>
        </authorList>
    </citation>
    <scope>IDENTIFICATION</scope>
</reference>
<evidence type="ECO:0000313" key="3">
    <source>
        <dbReference type="WBParaSite" id="PSU_v2.g5312.t1"/>
    </source>
</evidence>
<dbReference type="GO" id="GO:0003676">
    <property type="term" value="F:nucleic acid binding"/>
    <property type="evidence" value="ECO:0007669"/>
    <property type="project" value="InterPro"/>
</dbReference>
<dbReference type="Gene3D" id="3.30.420.10">
    <property type="entry name" value="Ribonuclease H-like superfamily/Ribonuclease H"/>
    <property type="match status" value="1"/>
</dbReference>
<dbReference type="WBParaSite" id="PSU_v2.g5312.t1">
    <property type="protein sequence ID" value="PSU_v2.g5312.t1"/>
    <property type="gene ID" value="PSU_v2.g5312"/>
</dbReference>
<dbReference type="SUPFAM" id="SSF53098">
    <property type="entry name" value="Ribonuclease H-like"/>
    <property type="match status" value="1"/>
</dbReference>
<accession>A0A914YZD7</accession>
<protein>
    <submittedName>
        <fullName evidence="3">Integrase catalytic domain-containing protein</fullName>
    </submittedName>
</protein>
<evidence type="ECO:0000259" key="1">
    <source>
        <dbReference type="PROSITE" id="PS50994"/>
    </source>
</evidence>